<dbReference type="AlphaFoldDB" id="A0A433XH07"/>
<dbReference type="InterPro" id="IPR003754">
    <property type="entry name" value="4pyrrol_synth_uPrphyn_synth"/>
</dbReference>
<dbReference type="Gene3D" id="3.40.50.10090">
    <property type="match status" value="2"/>
</dbReference>
<dbReference type="CDD" id="cd06578">
    <property type="entry name" value="HemD"/>
    <property type="match status" value="1"/>
</dbReference>
<organism evidence="2 3">
    <name type="scientific">Paenibacillus zeisoli</name>
    <dbReference type="NCBI Taxonomy" id="2496267"/>
    <lineage>
        <taxon>Bacteria</taxon>
        <taxon>Bacillati</taxon>
        <taxon>Bacillota</taxon>
        <taxon>Bacilli</taxon>
        <taxon>Bacillales</taxon>
        <taxon>Paenibacillaceae</taxon>
        <taxon>Paenibacillus</taxon>
    </lineage>
</organism>
<evidence type="ECO:0000259" key="1">
    <source>
        <dbReference type="Pfam" id="PF02602"/>
    </source>
</evidence>
<feature type="domain" description="Tetrapyrrole biosynthesis uroporphyrinogen III synthase" evidence="1">
    <location>
        <begin position="20"/>
        <end position="258"/>
    </location>
</feature>
<dbReference type="InterPro" id="IPR039793">
    <property type="entry name" value="UROS/Hem4"/>
</dbReference>
<dbReference type="RefSeq" id="WP_127198477.1">
    <property type="nucleotide sequence ID" value="NZ_RZNX01000002.1"/>
</dbReference>
<dbReference type="GO" id="GO:0006780">
    <property type="term" value="P:uroporphyrinogen III biosynthetic process"/>
    <property type="evidence" value="ECO:0007669"/>
    <property type="project" value="InterPro"/>
</dbReference>
<keyword evidence="3" id="KW-1185">Reference proteome</keyword>
<gene>
    <name evidence="2" type="ORF">EJP77_06855</name>
</gene>
<protein>
    <submittedName>
        <fullName evidence="2">Uroporphyrinogen-III synthase</fullName>
        <ecNumber evidence="2">4.2.1.75</ecNumber>
    </submittedName>
</protein>
<dbReference type="PANTHER" id="PTHR40082:SF1">
    <property type="entry name" value="BLR5956 PROTEIN"/>
    <property type="match status" value="1"/>
</dbReference>
<reference evidence="2 3" key="1">
    <citation type="submission" date="2018-12" db="EMBL/GenBank/DDBJ databases">
        <authorList>
            <person name="Sun L."/>
            <person name="Chen Z."/>
        </authorList>
    </citation>
    <scope>NUCLEOTIDE SEQUENCE [LARGE SCALE GENOMIC DNA]</scope>
    <source>
        <strain evidence="2 3">3-5-3</strain>
    </source>
</reference>
<keyword evidence="2" id="KW-0456">Lyase</keyword>
<dbReference type="OrthoDB" id="9775656at2"/>
<dbReference type="EMBL" id="RZNX01000002">
    <property type="protein sequence ID" value="RUT33362.1"/>
    <property type="molecule type" value="Genomic_DNA"/>
</dbReference>
<comment type="caution">
    <text evidence="2">The sequence shown here is derived from an EMBL/GenBank/DDBJ whole genome shotgun (WGS) entry which is preliminary data.</text>
</comment>
<dbReference type="GO" id="GO:0004852">
    <property type="term" value="F:uroporphyrinogen-III synthase activity"/>
    <property type="evidence" value="ECO:0007669"/>
    <property type="project" value="UniProtKB-EC"/>
</dbReference>
<sequence>MARRLEGKRIALTGPRKAEDLSKLVENMGGIPLILPAQGTVFLDDTDLRNGLVAWVENRPDWAVFTTGVGLDALFEMAEDMGIAGEYWDLLRNTSIAARGYKTVNGLKKRQLEPLVRDDDGSTEGLIRALSAYDFKGKTVMIQLHGDPAPKLIHWLEEQGARTLQILPYRHIPPADESLERLLADLLGGRIDAVTFTSTPQVRFLMDYAARSGRLTELIEALSGPVVAVAVGKVTAQGLVEAGIPRIVAPREERMGSMMVELARYYSGESQPFFKLKDTLN</sequence>
<evidence type="ECO:0000313" key="3">
    <source>
        <dbReference type="Proteomes" id="UP000272464"/>
    </source>
</evidence>
<dbReference type="PANTHER" id="PTHR40082">
    <property type="entry name" value="BLR5956 PROTEIN"/>
    <property type="match status" value="1"/>
</dbReference>
<dbReference type="SUPFAM" id="SSF69618">
    <property type="entry name" value="HemD-like"/>
    <property type="match status" value="1"/>
</dbReference>
<dbReference type="NCBIfam" id="NF004584">
    <property type="entry name" value="PRK05928.2-1"/>
    <property type="match status" value="1"/>
</dbReference>
<evidence type="ECO:0000313" key="2">
    <source>
        <dbReference type="EMBL" id="RUT33362.1"/>
    </source>
</evidence>
<dbReference type="EC" id="4.2.1.75" evidence="2"/>
<name>A0A433XH07_9BACL</name>
<dbReference type="Pfam" id="PF02602">
    <property type="entry name" value="HEM4"/>
    <property type="match status" value="1"/>
</dbReference>
<dbReference type="Proteomes" id="UP000272464">
    <property type="component" value="Unassembled WGS sequence"/>
</dbReference>
<dbReference type="InterPro" id="IPR036108">
    <property type="entry name" value="4pyrrol_syn_uPrphyn_synt_sf"/>
</dbReference>
<accession>A0A433XH07</accession>
<proteinExistence type="predicted"/>